<evidence type="ECO:0000256" key="4">
    <source>
        <dbReference type="ARBA" id="ARBA00023157"/>
    </source>
</evidence>
<sequence>MNKKLIVALSGVLLFALFGIAAYLLESQKTAGITEVASDPKIMKRYYSPTMGPSSAQVTIVEFFDPACETCRKFHPYVKQLMESNPGRVNIVMRYAPFHPGSDYIVKLLEAAKLQNLFWETLEATYESQPFWAQHGNPQPQTIWQYLGGVGLDIAKVKEDMQSQRFEQRIQQDLEDASALQVTKTPTFFVNGKPLSSFGYRQLKALVESEISENYQM</sequence>
<dbReference type="PANTHER" id="PTHR13887">
    <property type="entry name" value="GLUTATHIONE S-TRANSFERASE KAPPA"/>
    <property type="match status" value="1"/>
</dbReference>
<dbReference type="PROSITE" id="PS51352">
    <property type="entry name" value="THIOREDOXIN_2"/>
    <property type="match status" value="1"/>
</dbReference>
<evidence type="ECO:0000256" key="5">
    <source>
        <dbReference type="ARBA" id="ARBA00023284"/>
    </source>
</evidence>
<dbReference type="GO" id="GO:0016491">
    <property type="term" value="F:oxidoreductase activity"/>
    <property type="evidence" value="ECO:0007669"/>
    <property type="project" value="UniProtKB-KW"/>
</dbReference>
<reference evidence="8" key="1">
    <citation type="submission" date="2015-08" db="EMBL/GenBank/DDBJ databases">
        <authorList>
            <person name="Varghese N."/>
        </authorList>
    </citation>
    <scope>NUCLEOTIDE SEQUENCE [LARGE SCALE GENOMIC DNA]</scope>
    <source>
        <strain evidence="8">JCM 18476</strain>
    </source>
</reference>
<feature type="domain" description="Thioredoxin" evidence="6">
    <location>
        <begin position="24"/>
        <end position="166"/>
    </location>
</feature>
<evidence type="ECO:0000256" key="3">
    <source>
        <dbReference type="ARBA" id="ARBA00023002"/>
    </source>
</evidence>
<keyword evidence="4" id="KW-1015">Disulfide bond</keyword>
<keyword evidence="5" id="KW-0676">Redox-active center</keyword>
<evidence type="ECO:0000313" key="7">
    <source>
        <dbReference type="EMBL" id="CUB06727.1"/>
    </source>
</evidence>
<dbReference type="InterPro" id="IPR036249">
    <property type="entry name" value="Thioredoxin-like_sf"/>
</dbReference>
<evidence type="ECO:0000256" key="1">
    <source>
        <dbReference type="ARBA" id="ARBA00005791"/>
    </source>
</evidence>
<dbReference type="PANTHER" id="PTHR13887:SF14">
    <property type="entry name" value="DISULFIDE BOND FORMATION PROTEIN D"/>
    <property type="match status" value="1"/>
</dbReference>
<dbReference type="InterPro" id="IPR012336">
    <property type="entry name" value="Thioredoxin-like_fold"/>
</dbReference>
<comment type="similarity">
    <text evidence="1">Belongs to the thioredoxin family. DsbA subfamily.</text>
</comment>
<evidence type="ECO:0000313" key="8">
    <source>
        <dbReference type="Proteomes" id="UP000182769"/>
    </source>
</evidence>
<dbReference type="Proteomes" id="UP000182769">
    <property type="component" value="Unassembled WGS sequence"/>
</dbReference>
<dbReference type="STRING" id="1137284.GCA_001418205_03760"/>
<name>A0A0K6ITS9_9GAMM</name>
<organism evidence="7 8">
    <name type="scientific">Marinomonas fungiae</name>
    <dbReference type="NCBI Taxonomy" id="1137284"/>
    <lineage>
        <taxon>Bacteria</taxon>
        <taxon>Pseudomonadati</taxon>
        <taxon>Pseudomonadota</taxon>
        <taxon>Gammaproteobacteria</taxon>
        <taxon>Oceanospirillales</taxon>
        <taxon>Oceanospirillaceae</taxon>
        <taxon>Marinomonas</taxon>
    </lineage>
</organism>
<evidence type="ECO:0000256" key="2">
    <source>
        <dbReference type="ARBA" id="ARBA00022729"/>
    </source>
</evidence>
<keyword evidence="8" id="KW-1185">Reference proteome</keyword>
<protein>
    <submittedName>
        <fullName evidence="7">Thioredoxin</fullName>
    </submittedName>
</protein>
<keyword evidence="2" id="KW-0732">Signal</keyword>
<dbReference type="AlphaFoldDB" id="A0A0K6ITS9"/>
<dbReference type="OrthoDB" id="9780340at2"/>
<dbReference type="RefSeq" id="WP_055464742.1">
    <property type="nucleotide sequence ID" value="NZ_CYHG01000021.1"/>
</dbReference>
<dbReference type="EMBL" id="CYHG01000021">
    <property type="protein sequence ID" value="CUB06727.1"/>
    <property type="molecule type" value="Genomic_DNA"/>
</dbReference>
<keyword evidence="3" id="KW-0560">Oxidoreductase</keyword>
<dbReference type="SUPFAM" id="SSF52833">
    <property type="entry name" value="Thioredoxin-like"/>
    <property type="match status" value="1"/>
</dbReference>
<evidence type="ECO:0000259" key="6">
    <source>
        <dbReference type="PROSITE" id="PS51352"/>
    </source>
</evidence>
<dbReference type="InterPro" id="IPR013766">
    <property type="entry name" value="Thioredoxin_domain"/>
</dbReference>
<proteinExistence type="inferred from homology"/>
<accession>A0A0K6ITS9</accession>
<dbReference type="Pfam" id="PF13462">
    <property type="entry name" value="Thioredoxin_4"/>
    <property type="match status" value="1"/>
</dbReference>
<dbReference type="Gene3D" id="3.40.30.10">
    <property type="entry name" value="Glutaredoxin"/>
    <property type="match status" value="1"/>
</dbReference>
<gene>
    <name evidence="7" type="ORF">Ga0061065_12136</name>
</gene>